<feature type="transmembrane region" description="Helical" evidence="1">
    <location>
        <begin position="7"/>
        <end position="24"/>
    </location>
</feature>
<reference evidence="2" key="2">
    <citation type="submission" date="2020-09" db="EMBL/GenBank/DDBJ databases">
        <authorList>
            <person name="Sun Q."/>
            <person name="Zhou Y."/>
        </authorList>
    </citation>
    <scope>NUCLEOTIDE SEQUENCE</scope>
    <source>
        <strain evidence="2">CGMCC 1.12506</strain>
    </source>
</reference>
<feature type="transmembrane region" description="Helical" evidence="1">
    <location>
        <begin position="76"/>
        <end position="96"/>
    </location>
</feature>
<name>A0A916Y5L3_9FLAO</name>
<dbReference type="AlphaFoldDB" id="A0A916Y5L3"/>
<dbReference type="Proteomes" id="UP000625735">
    <property type="component" value="Unassembled WGS sequence"/>
</dbReference>
<evidence type="ECO:0000313" key="3">
    <source>
        <dbReference type="Proteomes" id="UP000625735"/>
    </source>
</evidence>
<accession>A0A916Y5L3</accession>
<reference evidence="2" key="1">
    <citation type="journal article" date="2014" name="Int. J. Syst. Evol. Microbiol.">
        <title>Complete genome sequence of Corynebacterium casei LMG S-19264T (=DSM 44701T), isolated from a smear-ripened cheese.</title>
        <authorList>
            <consortium name="US DOE Joint Genome Institute (JGI-PGF)"/>
            <person name="Walter F."/>
            <person name="Albersmeier A."/>
            <person name="Kalinowski J."/>
            <person name="Ruckert C."/>
        </authorList>
    </citation>
    <scope>NUCLEOTIDE SEQUENCE</scope>
    <source>
        <strain evidence="2">CGMCC 1.12506</strain>
    </source>
</reference>
<organism evidence="2 3">
    <name type="scientific">Flavobacterium orientale</name>
    <dbReference type="NCBI Taxonomy" id="1756020"/>
    <lineage>
        <taxon>Bacteria</taxon>
        <taxon>Pseudomonadati</taxon>
        <taxon>Bacteroidota</taxon>
        <taxon>Flavobacteriia</taxon>
        <taxon>Flavobacteriales</taxon>
        <taxon>Flavobacteriaceae</taxon>
        <taxon>Flavobacterium</taxon>
    </lineage>
</organism>
<gene>
    <name evidence="2" type="ORF">GCM10011343_20990</name>
</gene>
<evidence type="ECO:0000313" key="2">
    <source>
        <dbReference type="EMBL" id="GGD30637.1"/>
    </source>
</evidence>
<protein>
    <recommendedName>
        <fullName evidence="4">PH domain-containing protein</fullName>
    </recommendedName>
</protein>
<dbReference type="EMBL" id="BMFG01000008">
    <property type="protein sequence ID" value="GGD30637.1"/>
    <property type="molecule type" value="Genomic_DNA"/>
</dbReference>
<sequence length="194" mass="22625">MRKINYSLLVKAIFPIGILLFFILKSELRTEGDFGGLVGGIKMLCFLFFGVVLFLVTSIKSIRRIKEGKNRKESKVILFSLVIATLIGVSSFWFPYNFFDKEPEFIALDKIGNKLTLADGKYMLKSKEIEWTTITRGKYRINTDTIFLAIDNERYYCKRALKYFIQDENLIPIYLNRIETDSTEFLKIVRKVKN</sequence>
<dbReference type="RefSeq" id="WP_188362530.1">
    <property type="nucleotide sequence ID" value="NZ_BMFG01000008.1"/>
</dbReference>
<keyword evidence="3" id="KW-1185">Reference proteome</keyword>
<keyword evidence="1" id="KW-1133">Transmembrane helix</keyword>
<proteinExistence type="predicted"/>
<evidence type="ECO:0008006" key="4">
    <source>
        <dbReference type="Google" id="ProtNLM"/>
    </source>
</evidence>
<feature type="transmembrane region" description="Helical" evidence="1">
    <location>
        <begin position="36"/>
        <end position="56"/>
    </location>
</feature>
<evidence type="ECO:0000256" key="1">
    <source>
        <dbReference type="SAM" id="Phobius"/>
    </source>
</evidence>
<keyword evidence="1" id="KW-0472">Membrane</keyword>
<comment type="caution">
    <text evidence="2">The sequence shown here is derived from an EMBL/GenBank/DDBJ whole genome shotgun (WGS) entry which is preliminary data.</text>
</comment>
<keyword evidence="1" id="KW-0812">Transmembrane</keyword>